<protein>
    <submittedName>
        <fullName evidence="1">Uncharacterized protein</fullName>
    </submittedName>
</protein>
<accession>A0A6H5IE24</accession>
<proteinExistence type="predicted"/>
<gene>
    <name evidence="1" type="ORF">TBRA_LOCUS4979</name>
</gene>
<evidence type="ECO:0000313" key="1">
    <source>
        <dbReference type="EMBL" id="CAB0033059.1"/>
    </source>
</evidence>
<dbReference type="EMBL" id="CADCXV010000698">
    <property type="protein sequence ID" value="CAB0033059.1"/>
    <property type="molecule type" value="Genomic_DNA"/>
</dbReference>
<dbReference type="AlphaFoldDB" id="A0A6H5IE24"/>
<dbReference type="Proteomes" id="UP000479190">
    <property type="component" value="Unassembled WGS sequence"/>
</dbReference>
<name>A0A6H5IE24_9HYME</name>
<evidence type="ECO:0000313" key="2">
    <source>
        <dbReference type="Proteomes" id="UP000479190"/>
    </source>
</evidence>
<reference evidence="1 2" key="1">
    <citation type="submission" date="2020-02" db="EMBL/GenBank/DDBJ databases">
        <authorList>
            <person name="Ferguson B K."/>
        </authorList>
    </citation>
    <scope>NUCLEOTIDE SEQUENCE [LARGE SCALE GENOMIC DNA]</scope>
</reference>
<sequence length="142" mass="16241">MCIRLRMCIRFIRHTARNTKSFFQSIVSTEKNLGDIGNALSMVNDDFKHTLLPFSNDNRTMYCRRMSLRGQALRRGRLRRYERAVPAVPLRRRLAQVPAAGLPQAAGPDAAGLQIRAAADHGARLLRQDRLRRRRTSRSGKK</sequence>
<organism evidence="1 2">
    <name type="scientific">Trichogramma brassicae</name>
    <dbReference type="NCBI Taxonomy" id="86971"/>
    <lineage>
        <taxon>Eukaryota</taxon>
        <taxon>Metazoa</taxon>
        <taxon>Ecdysozoa</taxon>
        <taxon>Arthropoda</taxon>
        <taxon>Hexapoda</taxon>
        <taxon>Insecta</taxon>
        <taxon>Pterygota</taxon>
        <taxon>Neoptera</taxon>
        <taxon>Endopterygota</taxon>
        <taxon>Hymenoptera</taxon>
        <taxon>Apocrita</taxon>
        <taxon>Proctotrupomorpha</taxon>
        <taxon>Chalcidoidea</taxon>
        <taxon>Trichogrammatidae</taxon>
        <taxon>Trichogramma</taxon>
    </lineage>
</organism>
<keyword evidence="2" id="KW-1185">Reference proteome</keyword>